<evidence type="ECO:0000256" key="4">
    <source>
        <dbReference type="ARBA" id="ARBA00022801"/>
    </source>
</evidence>
<dbReference type="PANTHER" id="PTHR11080:SF2">
    <property type="entry name" value="LD05707P"/>
    <property type="match status" value="1"/>
</dbReference>
<gene>
    <name evidence="10" type="ORF">EZJ58_0429</name>
</gene>
<proteinExistence type="inferred from homology"/>
<dbReference type="Pfam" id="PF00857">
    <property type="entry name" value="Isochorismatase"/>
    <property type="match status" value="1"/>
</dbReference>
<comment type="pathway">
    <text evidence="5">Cofactor biosynthesis; nicotinate biosynthesis; nicotinate from nicotinamide: step 1/1.</text>
</comment>
<feature type="domain" description="Isochorismatase-like" evidence="9">
    <location>
        <begin position="4"/>
        <end position="206"/>
    </location>
</feature>
<organism evidence="10 11">
    <name type="scientific">Sodalis ligni</name>
    <dbReference type="NCBI Taxonomy" id="2697027"/>
    <lineage>
        <taxon>Bacteria</taxon>
        <taxon>Pseudomonadati</taxon>
        <taxon>Pseudomonadota</taxon>
        <taxon>Gammaproteobacteria</taxon>
        <taxon>Enterobacterales</taxon>
        <taxon>Bruguierivoracaceae</taxon>
        <taxon>Sodalis</taxon>
    </lineage>
</organism>
<name>A0A4R1N5E0_9GAMM</name>
<reference evidence="10 11" key="1">
    <citation type="submission" date="2019-02" db="EMBL/GenBank/DDBJ databases">
        <title>Investigation of anaerobic lignin degradation for improved lignocellulosic biofuels.</title>
        <authorList>
            <person name="Deangelis K."/>
        </authorList>
    </citation>
    <scope>NUCLEOTIDE SEQUENCE [LARGE SCALE GENOMIC DNA]</scope>
    <source>
        <strain evidence="10 11">159R</strain>
    </source>
</reference>
<evidence type="ECO:0000256" key="8">
    <source>
        <dbReference type="ARBA" id="ARBA00072277"/>
    </source>
</evidence>
<keyword evidence="11" id="KW-1185">Reference proteome</keyword>
<protein>
    <recommendedName>
        <fullName evidence="8">Nicotinamidase</fullName>
        <ecNumber evidence="6">3.5.1.19</ecNumber>
    </recommendedName>
    <alternativeName>
        <fullName evidence="7">Nicotinamide deamidase</fullName>
    </alternativeName>
</protein>
<dbReference type="CDD" id="cd01011">
    <property type="entry name" value="nicotinamidase"/>
    <property type="match status" value="1"/>
</dbReference>
<evidence type="ECO:0000256" key="1">
    <source>
        <dbReference type="ARBA" id="ARBA00006336"/>
    </source>
</evidence>
<dbReference type="InterPro" id="IPR000868">
    <property type="entry name" value="Isochorismatase-like_dom"/>
</dbReference>
<dbReference type="EMBL" id="SJOI01000001">
    <property type="protein sequence ID" value="TCL02415.1"/>
    <property type="molecule type" value="Genomic_DNA"/>
</dbReference>
<dbReference type="PANTHER" id="PTHR11080">
    <property type="entry name" value="PYRAZINAMIDASE/NICOTINAMIDASE"/>
    <property type="match status" value="1"/>
</dbReference>
<dbReference type="AlphaFoldDB" id="A0A4R1N5E0"/>
<evidence type="ECO:0000313" key="11">
    <source>
        <dbReference type="Proteomes" id="UP000294555"/>
    </source>
</evidence>
<dbReference type="FunFam" id="3.40.50.850:FF:000006">
    <property type="entry name" value="Bifunctional pyrazinamidase/nicotinamidase"/>
    <property type="match status" value="1"/>
</dbReference>
<dbReference type="Gene3D" id="3.40.50.850">
    <property type="entry name" value="Isochorismatase-like"/>
    <property type="match status" value="1"/>
</dbReference>
<keyword evidence="2" id="KW-0662">Pyridine nucleotide biosynthesis</keyword>
<dbReference type="GO" id="GO:0046872">
    <property type="term" value="F:metal ion binding"/>
    <property type="evidence" value="ECO:0007669"/>
    <property type="project" value="UniProtKB-KW"/>
</dbReference>
<evidence type="ECO:0000259" key="9">
    <source>
        <dbReference type="Pfam" id="PF00857"/>
    </source>
</evidence>
<keyword evidence="4" id="KW-0378">Hydrolase</keyword>
<comment type="caution">
    <text evidence="10">The sequence shown here is derived from an EMBL/GenBank/DDBJ whole genome shotgun (WGS) entry which is preliminary data.</text>
</comment>
<sequence>MKQALLLIDLQNDFCPGGALAVPDGDKVIAVANRAIAFCRREDIPVVASLDWHPSNHGSFAVNSGGRVGEIGLLDGLSQVWWPVHCVQDTTGAQLHPELDAEGIRRRIYKGRQAGIDSYSAFYDNGHRAQTELHAYLQAQGIHSLSIMGLATDYCVNYTVLDALSLGYAVDVILDGCRGVDLHPGDSARALEEMQRLGAGLITLAEFTAGC</sequence>
<dbReference type="GO" id="GO:0008936">
    <property type="term" value="F:nicotinamidase activity"/>
    <property type="evidence" value="ECO:0007669"/>
    <property type="project" value="UniProtKB-EC"/>
</dbReference>
<dbReference type="InterPro" id="IPR036380">
    <property type="entry name" value="Isochorismatase-like_sf"/>
</dbReference>
<dbReference type="EC" id="3.5.1.19" evidence="6"/>
<keyword evidence="3" id="KW-0479">Metal-binding</keyword>
<accession>A0A4R1N5E0</accession>
<evidence type="ECO:0000313" key="10">
    <source>
        <dbReference type="EMBL" id="TCL02415.1"/>
    </source>
</evidence>
<evidence type="ECO:0000256" key="3">
    <source>
        <dbReference type="ARBA" id="ARBA00022723"/>
    </source>
</evidence>
<comment type="similarity">
    <text evidence="1">Belongs to the isochorismatase family.</text>
</comment>
<dbReference type="OrthoDB" id="9791276at2"/>
<evidence type="ECO:0000256" key="5">
    <source>
        <dbReference type="ARBA" id="ARBA00037900"/>
    </source>
</evidence>
<dbReference type="NCBIfam" id="NF008623">
    <property type="entry name" value="PRK11609.1"/>
    <property type="match status" value="1"/>
</dbReference>
<dbReference type="Proteomes" id="UP000294555">
    <property type="component" value="Unassembled WGS sequence"/>
</dbReference>
<dbReference type="RefSeq" id="WP_132921366.1">
    <property type="nucleotide sequence ID" value="NZ_SJOI01000001.1"/>
</dbReference>
<evidence type="ECO:0000256" key="7">
    <source>
        <dbReference type="ARBA" id="ARBA00043224"/>
    </source>
</evidence>
<dbReference type="InterPro" id="IPR052347">
    <property type="entry name" value="Isochorismatase_Nicotinamidase"/>
</dbReference>
<dbReference type="GO" id="GO:0019363">
    <property type="term" value="P:pyridine nucleotide biosynthetic process"/>
    <property type="evidence" value="ECO:0007669"/>
    <property type="project" value="UniProtKB-KW"/>
</dbReference>
<dbReference type="SUPFAM" id="SSF52499">
    <property type="entry name" value="Isochorismatase-like hydrolases"/>
    <property type="match status" value="1"/>
</dbReference>
<evidence type="ECO:0000256" key="2">
    <source>
        <dbReference type="ARBA" id="ARBA00022642"/>
    </source>
</evidence>
<evidence type="ECO:0000256" key="6">
    <source>
        <dbReference type="ARBA" id="ARBA00039017"/>
    </source>
</evidence>